<feature type="domain" description="Gfo/Idh/MocA-like oxidoreductase N-terminal" evidence="1">
    <location>
        <begin position="2"/>
        <end position="117"/>
    </location>
</feature>
<sequence>MKLGIAGTGMIVKDFLSVSDQIKGLLIGAILSTPKSEASARELAAQYGIEKVYTQYDQLLISDVDTIYVALPNHLHFPFAKEALEAGKHVIVEKPFTTNVSEALILSDLAREKGLFLIEAVTTLYLPNYKKIKEMLPELGDIKIVQCNFSQYSSRYDSFKQGMVLPAFDPCYSGGALMDINIYNLHYVTGLFGEPKGVEYYPNIERGIDTSGILILSYSGFQCTLTGAKDCSSPAVYRIQGDRGYLFQETTANVCGEINVVSNDGTRVVMNENHRNHRMIDEFTEFQEMIDNHRLLKCYDLLDHTLLVSKIQTEARKKAGIYFYGEKENL</sequence>
<evidence type="ECO:0000313" key="3">
    <source>
        <dbReference type="EMBL" id="WAJ25412.1"/>
    </source>
</evidence>
<dbReference type="InterPro" id="IPR036291">
    <property type="entry name" value="NAD(P)-bd_dom_sf"/>
</dbReference>
<feature type="domain" description="GFO/IDH/MocA-like oxidoreductase" evidence="2">
    <location>
        <begin position="131"/>
        <end position="246"/>
    </location>
</feature>
<dbReference type="SUPFAM" id="SSF51735">
    <property type="entry name" value="NAD(P)-binding Rossmann-fold domains"/>
    <property type="match status" value="1"/>
</dbReference>
<dbReference type="PANTHER" id="PTHR43054:SF1">
    <property type="entry name" value="SCYLLO-INOSITOL 2-DEHYDROGENASE (NADP(+)) IOLU"/>
    <property type="match status" value="1"/>
</dbReference>
<dbReference type="InterPro" id="IPR000683">
    <property type="entry name" value="Gfo/Idh/MocA-like_OxRdtase_N"/>
</dbReference>
<reference evidence="3" key="1">
    <citation type="submission" date="2022-11" db="EMBL/GenBank/DDBJ databases">
        <title>Lacrimispora xylanolytica sy1, complete genome.</title>
        <authorList>
            <person name="Choi S."/>
        </authorList>
    </citation>
    <scope>NUCLEOTIDE SEQUENCE</scope>
    <source>
        <strain evidence="3">Sy1</strain>
    </source>
</reference>
<proteinExistence type="predicted"/>
<dbReference type="Proteomes" id="UP001163115">
    <property type="component" value="Chromosome"/>
</dbReference>
<dbReference type="Gene3D" id="3.40.50.720">
    <property type="entry name" value="NAD(P)-binding Rossmann-like Domain"/>
    <property type="match status" value="1"/>
</dbReference>
<dbReference type="Gene3D" id="3.30.360.10">
    <property type="entry name" value="Dihydrodipicolinate Reductase, domain 2"/>
    <property type="match status" value="1"/>
</dbReference>
<dbReference type="RefSeq" id="WP_268116295.1">
    <property type="nucleotide sequence ID" value="NZ_CP113524.1"/>
</dbReference>
<dbReference type="InterPro" id="IPR055170">
    <property type="entry name" value="GFO_IDH_MocA-like_dom"/>
</dbReference>
<dbReference type="PANTHER" id="PTHR43054">
    <property type="match status" value="1"/>
</dbReference>
<accession>A0ABY7AG17</accession>
<dbReference type="EMBL" id="CP113524">
    <property type="protein sequence ID" value="WAJ25412.1"/>
    <property type="molecule type" value="Genomic_DNA"/>
</dbReference>
<evidence type="ECO:0000313" key="4">
    <source>
        <dbReference type="Proteomes" id="UP001163115"/>
    </source>
</evidence>
<dbReference type="Pfam" id="PF22725">
    <property type="entry name" value="GFO_IDH_MocA_C3"/>
    <property type="match status" value="1"/>
</dbReference>
<dbReference type="SUPFAM" id="SSF55347">
    <property type="entry name" value="Glyceraldehyde-3-phosphate dehydrogenase-like, C-terminal domain"/>
    <property type="match status" value="1"/>
</dbReference>
<protein>
    <submittedName>
        <fullName evidence="3">Gfo/Idh/MocA family oxidoreductase</fullName>
    </submittedName>
</protein>
<gene>
    <name evidence="3" type="ORF">OW255_07850</name>
</gene>
<evidence type="ECO:0000259" key="2">
    <source>
        <dbReference type="Pfam" id="PF22725"/>
    </source>
</evidence>
<name>A0ABY7AG17_9FIRM</name>
<dbReference type="Pfam" id="PF01408">
    <property type="entry name" value="GFO_IDH_MocA"/>
    <property type="match status" value="1"/>
</dbReference>
<evidence type="ECO:0000259" key="1">
    <source>
        <dbReference type="Pfam" id="PF01408"/>
    </source>
</evidence>
<organism evidence="3 4">
    <name type="scientific">Lacrimispora xylanolytica</name>
    <dbReference type="NCBI Taxonomy" id="29375"/>
    <lineage>
        <taxon>Bacteria</taxon>
        <taxon>Bacillati</taxon>
        <taxon>Bacillota</taxon>
        <taxon>Clostridia</taxon>
        <taxon>Lachnospirales</taxon>
        <taxon>Lachnospiraceae</taxon>
        <taxon>Lacrimispora</taxon>
    </lineage>
</organism>
<keyword evidence="4" id="KW-1185">Reference proteome</keyword>